<evidence type="ECO:0000313" key="4">
    <source>
        <dbReference type="Proteomes" id="UP000092444"/>
    </source>
</evidence>
<keyword evidence="1" id="KW-0732">Signal</keyword>
<reference evidence="2" key="2">
    <citation type="submission" date="2010-01" db="EMBL/GenBank/DDBJ databases">
        <authorList>
            <consortium name="International Glossina Genome Initiative"/>
            <person name="da Silva J."/>
            <person name="Ribeiro J.M.C."/>
            <person name="Abbeele J.V."/>
            <person name="Attardo G."/>
            <person name="Hao Z."/>
            <person name="Haines L.R."/>
            <person name="Soares M.B."/>
            <person name="Berriman M."/>
            <person name="Aksoy S."/>
            <person name="Lehane M.J."/>
        </authorList>
    </citation>
    <scope>NUCLEOTIDE SEQUENCE</scope>
    <source>
        <tissue evidence="2">Salivary gland</tissue>
    </source>
</reference>
<reference evidence="3" key="5">
    <citation type="submission" date="2016-10" db="UniProtKB">
        <authorList>
            <consortium name="VectorBase"/>
        </authorList>
    </citation>
    <scope>IDENTIFICATION</scope>
    <source>
        <strain evidence="3">Yale</strain>
    </source>
</reference>
<reference evidence="3" key="6">
    <citation type="submission" date="2020-08" db="UniProtKB">
        <authorList>
            <consortium name="EnsemblMetazoa"/>
        </authorList>
    </citation>
    <scope>IDENTIFICATION</scope>
    <source>
        <strain evidence="3">Yale</strain>
    </source>
</reference>
<dbReference type="VEuPathDB" id="VectorBase:GMOY012192"/>
<dbReference type="EMBL" id="CCAG010000131">
    <property type="status" value="NOT_ANNOTATED_CDS"/>
    <property type="molecule type" value="Genomic_DNA"/>
</dbReference>
<evidence type="ECO:0000313" key="3">
    <source>
        <dbReference type="EnsemblMetazoa" id="GMOY012191-PA"/>
    </source>
</evidence>
<accession>D3TSM6</accession>
<evidence type="ECO:0000256" key="1">
    <source>
        <dbReference type="SAM" id="SignalP"/>
    </source>
</evidence>
<evidence type="ECO:0000313" key="2">
    <source>
        <dbReference type="EMBL" id="ADD20704.1"/>
    </source>
</evidence>
<dbReference type="Proteomes" id="UP000092444">
    <property type="component" value="Unassembled WGS sequence"/>
</dbReference>
<reference evidence="3" key="3">
    <citation type="submission" date="2014-03" db="EMBL/GenBank/DDBJ databases">
        <title>Genome Sequence of the Tsetse Fly (Glossina morsitans): Vector of African Trypanosomiasis.</title>
        <authorList>
            <person name="Lawson D."/>
        </authorList>
    </citation>
    <scope>NUCLEOTIDE SEQUENCE [LARGE SCALE GENOMIC DNA]</scope>
    <source>
        <strain evidence="3">Yale</strain>
    </source>
</reference>
<dbReference type="VEuPathDB" id="VectorBase:GMOY012191"/>
<sequence>MSKPLSVLFLLMSTPALLVSVSIQSAPLLMLQLIDELCSFSLELHGYLGSPLPSPFDGQLLNSSIFCSERLRFGADSKQWSDSSIFAINALRFSQIN</sequence>
<feature type="chain" id="PRO_5014569837" evidence="1">
    <location>
        <begin position="21"/>
        <end position="97"/>
    </location>
</feature>
<keyword evidence="4" id="KW-1185">Reference proteome</keyword>
<organism evidence="2">
    <name type="scientific">Glossina morsitans morsitans</name>
    <name type="common">Savannah tsetse fly</name>
    <dbReference type="NCBI Taxonomy" id="37546"/>
    <lineage>
        <taxon>Eukaryota</taxon>
        <taxon>Metazoa</taxon>
        <taxon>Ecdysozoa</taxon>
        <taxon>Arthropoda</taxon>
        <taxon>Hexapoda</taxon>
        <taxon>Insecta</taxon>
        <taxon>Pterygota</taxon>
        <taxon>Neoptera</taxon>
        <taxon>Endopterygota</taxon>
        <taxon>Diptera</taxon>
        <taxon>Brachycera</taxon>
        <taxon>Muscomorpha</taxon>
        <taxon>Hippoboscoidea</taxon>
        <taxon>Glossinidae</taxon>
        <taxon>Glossina</taxon>
    </lineage>
</organism>
<dbReference type="AlphaFoldDB" id="D3TSM6"/>
<dbReference type="EnsemblMetazoa" id="GMOY012192-RA">
    <property type="protein sequence ID" value="GMOY012192-PA"/>
    <property type="gene ID" value="GMOY012192"/>
</dbReference>
<feature type="signal peptide" evidence="1">
    <location>
        <begin position="1"/>
        <end position="20"/>
    </location>
</feature>
<dbReference type="EnsemblMetazoa" id="GMOY012191-RA">
    <property type="protein sequence ID" value="GMOY012191-PA"/>
    <property type="gene ID" value="GMOY012191"/>
</dbReference>
<proteinExistence type="evidence at transcript level"/>
<reference evidence="2" key="1">
    <citation type="journal article" date="2010" name="BMC Genomics">
        <title>An insight into the sialome of Glossina morsitans morsitans.</title>
        <authorList>
            <person name="Alves-Silva J."/>
            <person name="Ribeiro J.M."/>
            <person name="Van Den Abbeele J."/>
            <person name="Attardo G."/>
            <person name="Hao Z."/>
            <person name="Haines L.R."/>
            <person name="Soares M.B."/>
            <person name="Berriman M."/>
            <person name="Aksoy S."/>
            <person name="Lehane M.J."/>
        </authorList>
    </citation>
    <scope>NUCLEOTIDE SEQUENCE</scope>
    <source>
        <tissue evidence="2">Salivary gland</tissue>
    </source>
</reference>
<dbReference type="EMBL" id="EZ424428">
    <property type="protein sequence ID" value="ADD20704.1"/>
    <property type="molecule type" value="mRNA"/>
</dbReference>
<protein>
    <submittedName>
        <fullName evidence="2 3">Hypothetical secreted protein</fullName>
    </submittedName>
</protein>
<name>D3TSM6_GLOMM</name>
<reference evidence="3 4" key="4">
    <citation type="submission" date="2014-03" db="EMBL/GenBank/DDBJ databases">
        <title>Genome Sequence of the Tsetse Fly (Glossina morsitans): Vector of African Trypanosomiasis.</title>
        <authorList>
            <consortium name="International Glossina Genome Initiative W.H.O."/>
            <person name="Lawson D."/>
        </authorList>
    </citation>
    <scope>NUCLEOTIDE SEQUENCE [LARGE SCALE GENOMIC DNA]</scope>
    <source>
        <strain evidence="3 4">Yale</strain>
    </source>
</reference>